<dbReference type="Proteomes" id="UP001208570">
    <property type="component" value="Unassembled WGS sequence"/>
</dbReference>
<evidence type="ECO:0000256" key="4">
    <source>
        <dbReference type="ARBA" id="ARBA00023027"/>
    </source>
</evidence>
<accession>A0AAD9IXS8</accession>
<dbReference type="InterPro" id="IPR003193">
    <property type="entry name" value="ADP-ribosyl_cyclase"/>
</dbReference>
<dbReference type="GO" id="GO:0016849">
    <property type="term" value="F:phosphorus-oxygen lyase activity"/>
    <property type="evidence" value="ECO:0007669"/>
    <property type="project" value="TreeGrafter"/>
</dbReference>
<keyword evidence="2" id="KW-0808">Transferase</keyword>
<evidence type="ECO:0000256" key="3">
    <source>
        <dbReference type="ARBA" id="ARBA00022801"/>
    </source>
</evidence>
<dbReference type="GO" id="GO:0061809">
    <property type="term" value="F:NAD+ nucleosidase activity, cyclic ADP-ribose generating"/>
    <property type="evidence" value="ECO:0007669"/>
    <property type="project" value="InterPro"/>
</dbReference>
<dbReference type="AlphaFoldDB" id="A0AAD9IXS8"/>
<dbReference type="SUPFAM" id="SSF52309">
    <property type="entry name" value="N-(deoxy)ribosyltransferase-like"/>
    <property type="match status" value="1"/>
</dbReference>
<dbReference type="GO" id="GO:0016740">
    <property type="term" value="F:transferase activity"/>
    <property type="evidence" value="ECO:0007669"/>
    <property type="project" value="UniProtKB-KW"/>
</dbReference>
<evidence type="ECO:0000256" key="2">
    <source>
        <dbReference type="ARBA" id="ARBA00022679"/>
    </source>
</evidence>
<protein>
    <recommendedName>
        <fullName evidence="8">ADP-ribosyl cyclase/cyclic ADP-ribose hydrolase</fullName>
    </recommendedName>
</protein>
<dbReference type="PANTHER" id="PTHR10912">
    <property type="entry name" value="ADP-RIBOSYL CYCLASE"/>
    <property type="match status" value="1"/>
</dbReference>
<dbReference type="Pfam" id="PF02267">
    <property type="entry name" value="Rib_hydrolayse"/>
    <property type="match status" value="1"/>
</dbReference>
<dbReference type="GO" id="GO:0005886">
    <property type="term" value="C:plasma membrane"/>
    <property type="evidence" value="ECO:0007669"/>
    <property type="project" value="TreeGrafter"/>
</dbReference>
<evidence type="ECO:0000313" key="7">
    <source>
        <dbReference type="Proteomes" id="UP001208570"/>
    </source>
</evidence>
<reference evidence="6" key="1">
    <citation type="journal article" date="2023" name="Mol. Biol. Evol.">
        <title>Third-Generation Sequencing Reveals the Adaptive Role of the Epigenome in Three Deep-Sea Polychaetes.</title>
        <authorList>
            <person name="Perez M."/>
            <person name="Aroh O."/>
            <person name="Sun Y."/>
            <person name="Lan Y."/>
            <person name="Juniper S.K."/>
            <person name="Young C.R."/>
            <person name="Angers B."/>
            <person name="Qian P.Y."/>
        </authorList>
    </citation>
    <scope>NUCLEOTIDE SEQUENCE</scope>
    <source>
        <strain evidence="6">P08H-3</strain>
    </source>
</reference>
<proteinExistence type="inferred from homology"/>
<dbReference type="PANTHER" id="PTHR10912:SF7">
    <property type="entry name" value="ADP-RIBOSYL CYCLASE_CYCLIC ADP-RIBOSE HYDROLASE"/>
    <property type="match status" value="1"/>
</dbReference>
<organism evidence="6 7">
    <name type="scientific">Paralvinella palmiformis</name>
    <dbReference type="NCBI Taxonomy" id="53620"/>
    <lineage>
        <taxon>Eukaryota</taxon>
        <taxon>Metazoa</taxon>
        <taxon>Spiralia</taxon>
        <taxon>Lophotrochozoa</taxon>
        <taxon>Annelida</taxon>
        <taxon>Polychaeta</taxon>
        <taxon>Sedentaria</taxon>
        <taxon>Canalipalpata</taxon>
        <taxon>Terebellida</taxon>
        <taxon>Terebelliformia</taxon>
        <taxon>Alvinellidae</taxon>
        <taxon>Paralvinella</taxon>
    </lineage>
</organism>
<keyword evidence="5" id="KW-1015">Disulfide bond</keyword>
<gene>
    <name evidence="6" type="ORF">LSH36_942g01007</name>
</gene>
<evidence type="ECO:0000256" key="5">
    <source>
        <dbReference type="ARBA" id="ARBA00023157"/>
    </source>
</evidence>
<keyword evidence="3" id="KW-0378">Hydrolase</keyword>
<comment type="caution">
    <text evidence="6">The sequence shown here is derived from an EMBL/GenBank/DDBJ whole genome shotgun (WGS) entry which is preliminary data.</text>
</comment>
<sequence>MIGYILNDVTWCGSTATPGINFDSCPAFASCPNHVMASFWAKALETYARQARGVVTVILNGSRTDGAAFRNNSFFAKHEFPNLQPKKISKMRIWLAHDLDRPITETCTSRGSIWTLKRMAEAKGLTVECQDNPESLRHLLCADKSSSSQCLFSRPTSPLIRYQTPQKIDAVQEEPHDILDRDYTDYAVYDADNNRQFVSNARTDGADNINQNGHFAAAADQNVFNVESSVFGDGEGNIINV</sequence>
<dbReference type="EMBL" id="JAODUP010000942">
    <property type="protein sequence ID" value="KAK2142536.1"/>
    <property type="molecule type" value="Genomic_DNA"/>
</dbReference>
<dbReference type="Gene3D" id="3.40.50.720">
    <property type="entry name" value="NAD(P)-binding Rossmann-like Domain"/>
    <property type="match status" value="1"/>
</dbReference>
<evidence type="ECO:0008006" key="8">
    <source>
        <dbReference type="Google" id="ProtNLM"/>
    </source>
</evidence>
<comment type="similarity">
    <text evidence="1">Belongs to the ADP-ribosyl cyclase family.</text>
</comment>
<name>A0AAD9IXS8_9ANNE</name>
<keyword evidence="7" id="KW-1185">Reference proteome</keyword>
<evidence type="ECO:0000256" key="1">
    <source>
        <dbReference type="ARBA" id="ARBA00005406"/>
    </source>
</evidence>
<evidence type="ECO:0000313" key="6">
    <source>
        <dbReference type="EMBL" id="KAK2142536.1"/>
    </source>
</evidence>
<keyword evidence="4" id="KW-0520">NAD</keyword>